<evidence type="ECO:0000313" key="3">
    <source>
        <dbReference type="Proteomes" id="UP000660861"/>
    </source>
</evidence>
<accession>A0A926EBJ6</accession>
<keyword evidence="2" id="KW-0167">Capsid protein</keyword>
<protein>
    <submittedName>
        <fullName evidence="2">Spore coat protein CotJB</fullName>
    </submittedName>
</protein>
<dbReference type="EMBL" id="JACRTC010000002">
    <property type="protein sequence ID" value="MBC8570040.1"/>
    <property type="molecule type" value="Genomic_DNA"/>
</dbReference>
<dbReference type="RefSeq" id="WP_262397137.1">
    <property type="nucleotide sequence ID" value="NZ_JACRTC010000002.1"/>
</dbReference>
<comment type="caution">
    <text evidence="2">The sequence shown here is derived from an EMBL/GenBank/DDBJ whole genome shotgun (WGS) entry which is preliminary data.</text>
</comment>
<name>A0A926EBJ6_9FIRM</name>
<dbReference type="AlphaFoldDB" id="A0A926EBJ6"/>
<keyword evidence="3" id="KW-1185">Reference proteome</keyword>
<dbReference type="InterPro" id="IPR024207">
    <property type="entry name" value="CotJB_dom"/>
</dbReference>
<feature type="domain" description="Protein CotJB" evidence="1">
    <location>
        <begin position="7"/>
        <end position="80"/>
    </location>
</feature>
<evidence type="ECO:0000259" key="1">
    <source>
        <dbReference type="Pfam" id="PF12652"/>
    </source>
</evidence>
<proteinExistence type="predicted"/>
<keyword evidence="2" id="KW-0946">Virion</keyword>
<gene>
    <name evidence="2" type="ORF">H8709_04275</name>
</gene>
<dbReference type="Proteomes" id="UP000660861">
    <property type="component" value="Unassembled WGS sequence"/>
</dbReference>
<sequence>MDDRKVLLNRVRICGFVLQEIALFLDNNPDHQEALDCYKKYLDMEREAKDMYVKKYGPLSHTDFAGGNRWNWVDGPWPWELDEEA</sequence>
<dbReference type="Pfam" id="PF12652">
    <property type="entry name" value="CotJB"/>
    <property type="match status" value="1"/>
</dbReference>
<reference evidence="2" key="1">
    <citation type="submission" date="2020-08" db="EMBL/GenBank/DDBJ databases">
        <title>Genome public.</title>
        <authorList>
            <person name="Liu C."/>
            <person name="Sun Q."/>
        </authorList>
    </citation>
    <scope>NUCLEOTIDE SEQUENCE</scope>
    <source>
        <strain evidence="2">NSJ-54</strain>
    </source>
</reference>
<organism evidence="2 3">
    <name type="scientific">Zongyangia hominis</name>
    <dbReference type="NCBI Taxonomy" id="2763677"/>
    <lineage>
        <taxon>Bacteria</taxon>
        <taxon>Bacillati</taxon>
        <taxon>Bacillota</taxon>
        <taxon>Clostridia</taxon>
        <taxon>Eubacteriales</taxon>
        <taxon>Oscillospiraceae</taxon>
        <taxon>Zongyangia</taxon>
    </lineage>
</organism>
<evidence type="ECO:0000313" key="2">
    <source>
        <dbReference type="EMBL" id="MBC8570040.1"/>
    </source>
</evidence>